<feature type="compositionally biased region" description="Basic and acidic residues" evidence="2">
    <location>
        <begin position="35"/>
        <end position="49"/>
    </location>
</feature>
<proteinExistence type="predicted"/>
<dbReference type="InterPro" id="IPR001611">
    <property type="entry name" value="Leu-rich_rpt"/>
</dbReference>
<dbReference type="InterPro" id="IPR032675">
    <property type="entry name" value="LRR_dom_sf"/>
</dbReference>
<protein>
    <recommendedName>
        <fullName evidence="3">Transglutaminase-like domain-containing protein</fullName>
    </recommendedName>
</protein>
<dbReference type="Gene3D" id="3.10.620.30">
    <property type="match status" value="1"/>
</dbReference>
<feature type="compositionally biased region" description="Basic and acidic residues" evidence="2">
    <location>
        <begin position="67"/>
        <end position="77"/>
    </location>
</feature>
<gene>
    <name evidence="4" type="ORF">JPM2_5090</name>
</gene>
<dbReference type="AlphaFoldDB" id="A0A809SK89"/>
<evidence type="ECO:0000256" key="2">
    <source>
        <dbReference type="SAM" id="MobiDB-lite"/>
    </source>
</evidence>
<evidence type="ECO:0000259" key="3">
    <source>
        <dbReference type="Pfam" id="PF01841"/>
    </source>
</evidence>
<accession>A0A809SK89</accession>
<name>A0A809SK89_9BACT</name>
<feature type="region of interest" description="Disordered" evidence="2">
    <location>
        <begin position="35"/>
        <end position="102"/>
    </location>
</feature>
<organism evidence="4 5">
    <name type="scientific">Mycoplasmopsis felis</name>
    <dbReference type="NCBI Taxonomy" id="33923"/>
    <lineage>
        <taxon>Bacteria</taxon>
        <taxon>Bacillati</taxon>
        <taxon>Mycoplasmatota</taxon>
        <taxon>Mycoplasmoidales</taxon>
        <taxon>Metamycoplasmataceae</taxon>
        <taxon>Mycoplasmopsis</taxon>
    </lineage>
</organism>
<keyword evidence="1" id="KW-0175">Coiled coil</keyword>
<dbReference type="EMBL" id="AP022325">
    <property type="protein sequence ID" value="BBU47816.1"/>
    <property type="molecule type" value="Genomic_DNA"/>
</dbReference>
<dbReference type="PANTHER" id="PTHR46333:SF2">
    <property type="entry name" value="CYTOKINESIS PROTEIN 3"/>
    <property type="match status" value="1"/>
</dbReference>
<dbReference type="PANTHER" id="PTHR46333">
    <property type="entry name" value="CYTOKINESIS PROTEIN 3"/>
    <property type="match status" value="1"/>
</dbReference>
<evidence type="ECO:0000313" key="4">
    <source>
        <dbReference type="EMBL" id="BBU47816.1"/>
    </source>
</evidence>
<dbReference type="KEGG" id="mfel:JPM2_5090"/>
<dbReference type="GO" id="GO:0005737">
    <property type="term" value="C:cytoplasm"/>
    <property type="evidence" value="ECO:0007669"/>
    <property type="project" value="TreeGrafter"/>
</dbReference>
<dbReference type="Proteomes" id="UP000464317">
    <property type="component" value="Chromosome"/>
</dbReference>
<evidence type="ECO:0000256" key="1">
    <source>
        <dbReference type="SAM" id="Coils"/>
    </source>
</evidence>
<dbReference type="PROSITE" id="PS51450">
    <property type="entry name" value="LRR"/>
    <property type="match status" value="1"/>
</dbReference>
<dbReference type="Gene3D" id="3.80.10.10">
    <property type="entry name" value="Ribonuclease Inhibitor"/>
    <property type="match status" value="2"/>
</dbReference>
<dbReference type="RefSeq" id="WP_161553243.1">
    <property type="nucleotide sequence ID" value="NZ_AP022325.1"/>
</dbReference>
<dbReference type="SUPFAM" id="SSF54001">
    <property type="entry name" value="Cysteine proteinases"/>
    <property type="match status" value="1"/>
</dbReference>
<keyword evidence="5" id="KW-1185">Reference proteome</keyword>
<dbReference type="PROSITE" id="PS51257">
    <property type="entry name" value="PROKAR_LIPOPROTEIN"/>
    <property type="match status" value="1"/>
</dbReference>
<dbReference type="Pfam" id="PF01841">
    <property type="entry name" value="Transglut_core"/>
    <property type="match status" value="1"/>
</dbReference>
<feature type="domain" description="Transglutaminase-like" evidence="3">
    <location>
        <begin position="285"/>
        <end position="378"/>
    </location>
</feature>
<dbReference type="InterPro" id="IPR052557">
    <property type="entry name" value="CAP/Cytokinesis_protein"/>
</dbReference>
<dbReference type="InterPro" id="IPR026906">
    <property type="entry name" value="LRR_5"/>
</dbReference>
<sequence length="665" mass="75518">MIKKYCKITKGLFLTSVALPIILTASCKEEVKQTINKEPEEEKKSEENITKITEQPKPTEPINNPEEPAKSEPEKPTDSTSEPISEPKPSEPKKTETSIDNKNQQRFETQIRNYHQNLETVISKRNDIKKEATYKYEAIVDDLDKLEEKLKYFNLNFNNLQEIESLNSYTIDEFKRIDELINNLKNTSDFKPTYAVGNFDKNAQKVDKDAADLDPLQNYPELDAINRSLNSNNTTINAANAFINNQAIQFAKFAGSVSVPGVTENGYTDQKKELVRQFVNSHIIKNSNMTLKEKMRAIFDWITSNVKYATGSSHPAIEPHEVMTRLVAVCGGYSTLYKAMLDIIGIKNVMVAGWSAAGAHQWNIVEDPETHEWFHSDATWGSVNNKYYNLSSEAISPDHRVDTIIDLSTNHEGIQYRYWHGLSVFNSTNPNTIVPDTVSNIKVESIFNDLFNNDKVKTLSVGRYVNRIGYRGGSHNLVSFEVNSENPNFSARDGILYRNNFIEILSTPGQNPRTEIVIPKETSDLRDGKEIFNTPNLTNIVVESGNYSFASYKGILYNNDFTQIISVPAGLREYFVKGTVNLQGQEFSFKDRVNKIVLEEGITSIPESTFNQLNNLREVHLPNSITSISPYAFNQINHVTLITKEFNQVISDFAKQKSFTYRIDK</sequence>
<feature type="coiled-coil region" evidence="1">
    <location>
        <begin position="129"/>
        <end position="163"/>
    </location>
</feature>
<dbReference type="InterPro" id="IPR038765">
    <property type="entry name" value="Papain-like_cys_pep_sf"/>
</dbReference>
<reference evidence="4 5" key="1">
    <citation type="submission" date="2020-01" db="EMBL/GenBank/DDBJ databases">
        <title>Complete genome sequence of Mycoplasma felis strain Myco-2.</title>
        <authorList>
            <person name="Kinoshita Y."/>
            <person name="Niwa H."/>
            <person name="Uchida-Fujii E."/>
            <person name="Nukada T."/>
        </authorList>
    </citation>
    <scope>NUCLEOTIDE SEQUENCE [LARGE SCALE GENOMIC DNA]</scope>
    <source>
        <strain evidence="4 5">Myco-2</strain>
    </source>
</reference>
<dbReference type="InterPro" id="IPR002931">
    <property type="entry name" value="Transglutaminase-like"/>
</dbReference>
<evidence type="ECO:0000313" key="5">
    <source>
        <dbReference type="Proteomes" id="UP000464317"/>
    </source>
</evidence>
<feature type="compositionally biased region" description="Basic and acidic residues" evidence="2">
    <location>
        <begin position="88"/>
        <end position="102"/>
    </location>
</feature>
<dbReference type="Pfam" id="PF13306">
    <property type="entry name" value="LRR_5"/>
    <property type="match status" value="1"/>
</dbReference>